<sequence>MTVSAPLLETLASAFARRAAAHDQSGEICTTNLADLREAGLLALTVRPEFGGKGAGLRDVTRVISAIAKGDPSTALILSMQYLQHASAASAQWPENTHRLISEEAVRTGALINALRVEPALGTPARGGLPATVLRRQNGSWVLTGSKIYSTGSTALRWGIVWAATDEAHPRVGHVLVPLDQDGVSIEPSWNHLGMRATGSHTISFATVSVPDDHLLDLRAPDAWKGHGDDLAAWHGVVIAALYDGVARAAVEWFHGFLDNRIPANLGQSLATLPRFHEIAGEIEALLLSNEALIAHQITRQERREATATEANLTKHIVTENAIRAVERCVAAIGNPALTRDNPLERHYRNVLCARIHTPQADIALSAAGRAALKQDRPV</sequence>
<keyword evidence="2" id="KW-0560">Oxidoreductase</keyword>
<proteinExistence type="predicted"/>
<dbReference type="SUPFAM" id="SSF47203">
    <property type="entry name" value="Acyl-CoA dehydrogenase C-terminal domain-like"/>
    <property type="match status" value="1"/>
</dbReference>
<name>A0ABQ0PWW2_9PROT</name>
<accession>A0ABQ0PWW2</accession>
<reference evidence="6" key="1">
    <citation type="submission" date="2013-04" db="EMBL/GenBank/DDBJ databases">
        <title>The genome sequencing project of 58 acetic acid bacteria.</title>
        <authorList>
            <person name="Okamoto-Kainuma A."/>
            <person name="Ishikawa M."/>
            <person name="Umino S."/>
            <person name="Koizumi Y."/>
            <person name="Shiwa Y."/>
            <person name="Yoshikawa H."/>
            <person name="Matsutani M."/>
            <person name="Matsushita K."/>
        </authorList>
    </citation>
    <scope>NUCLEOTIDE SEQUENCE</scope>
    <source>
        <strain evidence="6">NRIC 0535</strain>
    </source>
</reference>
<dbReference type="Pfam" id="PF02771">
    <property type="entry name" value="Acyl-CoA_dh_N"/>
    <property type="match status" value="1"/>
</dbReference>
<dbReference type="InterPro" id="IPR013107">
    <property type="entry name" value="Acyl-CoA_DH_C"/>
</dbReference>
<evidence type="ECO:0000259" key="5">
    <source>
        <dbReference type="Pfam" id="PF08028"/>
    </source>
</evidence>
<keyword evidence="7" id="KW-1185">Reference proteome</keyword>
<evidence type="ECO:0000259" key="4">
    <source>
        <dbReference type="Pfam" id="PF02771"/>
    </source>
</evidence>
<dbReference type="PANTHER" id="PTHR43831:SF1">
    <property type="entry name" value="ISOBUTYRYL-COA DEHYDROGENASE, MITOCHONDRIAL"/>
    <property type="match status" value="1"/>
</dbReference>
<evidence type="ECO:0000313" key="6">
    <source>
        <dbReference type="EMBL" id="GBQ83614.1"/>
    </source>
</evidence>
<dbReference type="InterPro" id="IPR037069">
    <property type="entry name" value="AcylCoA_DH/ox_N_sf"/>
</dbReference>
<gene>
    <name evidence="6" type="ORF">AA0535_0288</name>
</gene>
<dbReference type="InterPro" id="IPR013786">
    <property type="entry name" value="AcylCoA_DH/ox_N"/>
</dbReference>
<dbReference type="RefSeq" id="WP_264814123.1">
    <property type="nucleotide sequence ID" value="NZ_BAPV01000003.1"/>
</dbReference>
<dbReference type="SUPFAM" id="SSF56645">
    <property type="entry name" value="Acyl-CoA dehydrogenase NM domain-like"/>
    <property type="match status" value="1"/>
</dbReference>
<evidence type="ECO:0000259" key="3">
    <source>
        <dbReference type="Pfam" id="PF02770"/>
    </source>
</evidence>
<organism evidence="6 7">
    <name type="scientific">Asaia krungthepensis NRIC 0535</name>
    <dbReference type="NCBI Taxonomy" id="1307925"/>
    <lineage>
        <taxon>Bacteria</taxon>
        <taxon>Pseudomonadati</taxon>
        <taxon>Pseudomonadota</taxon>
        <taxon>Alphaproteobacteria</taxon>
        <taxon>Acetobacterales</taxon>
        <taxon>Acetobacteraceae</taxon>
        <taxon>Asaia</taxon>
    </lineage>
</organism>
<feature type="domain" description="Acyl-CoA oxidase/dehydrogenase middle" evidence="3">
    <location>
        <begin position="118"/>
        <end position="207"/>
    </location>
</feature>
<dbReference type="Pfam" id="PF08028">
    <property type="entry name" value="Acyl-CoA_dh_2"/>
    <property type="match status" value="1"/>
</dbReference>
<dbReference type="PANTHER" id="PTHR43831">
    <property type="entry name" value="ISOBUTYRYL-COA DEHYDROGENASE"/>
    <property type="match status" value="1"/>
</dbReference>
<dbReference type="EMBL" id="BAPV01000003">
    <property type="protein sequence ID" value="GBQ83614.1"/>
    <property type="molecule type" value="Genomic_DNA"/>
</dbReference>
<evidence type="ECO:0000256" key="1">
    <source>
        <dbReference type="ARBA" id="ARBA00022630"/>
    </source>
</evidence>
<dbReference type="InterPro" id="IPR009100">
    <property type="entry name" value="AcylCoA_DH/oxidase_NM_dom_sf"/>
</dbReference>
<dbReference type="PIRSF" id="PIRSF016578">
    <property type="entry name" value="HsaA"/>
    <property type="match status" value="1"/>
</dbReference>
<evidence type="ECO:0000313" key="7">
    <source>
        <dbReference type="Proteomes" id="UP001062776"/>
    </source>
</evidence>
<feature type="domain" description="Acyl-CoA dehydrogenase/oxidase N-terminal" evidence="4">
    <location>
        <begin position="13"/>
        <end position="81"/>
    </location>
</feature>
<dbReference type="InterPro" id="IPR006091">
    <property type="entry name" value="Acyl-CoA_Oxase/DH_mid-dom"/>
</dbReference>
<keyword evidence="1" id="KW-0285">Flavoprotein</keyword>
<protein>
    <submittedName>
        <fullName evidence="6">Acyl-CoA dehydrogenase</fullName>
    </submittedName>
</protein>
<comment type="caution">
    <text evidence="6">The sequence shown here is derived from an EMBL/GenBank/DDBJ whole genome shotgun (WGS) entry which is preliminary data.</text>
</comment>
<evidence type="ECO:0000256" key="2">
    <source>
        <dbReference type="ARBA" id="ARBA00023002"/>
    </source>
</evidence>
<dbReference type="Gene3D" id="1.10.540.10">
    <property type="entry name" value="Acyl-CoA dehydrogenase/oxidase, N-terminal domain"/>
    <property type="match status" value="1"/>
</dbReference>
<dbReference type="InterPro" id="IPR052547">
    <property type="entry name" value="Mito_Isobutyryl-CoADH"/>
</dbReference>
<dbReference type="InterPro" id="IPR046373">
    <property type="entry name" value="Acyl-CoA_Oxase/DH_mid-dom_sf"/>
</dbReference>
<dbReference type="Gene3D" id="2.40.110.10">
    <property type="entry name" value="Butyryl-CoA Dehydrogenase, subunit A, domain 2"/>
    <property type="match status" value="1"/>
</dbReference>
<dbReference type="InterPro" id="IPR036250">
    <property type="entry name" value="AcylCo_DH-like_C"/>
</dbReference>
<feature type="domain" description="Acyl-CoA dehydrogenase C-terminal" evidence="5">
    <location>
        <begin position="238"/>
        <end position="358"/>
    </location>
</feature>
<dbReference type="Proteomes" id="UP001062776">
    <property type="component" value="Unassembled WGS sequence"/>
</dbReference>
<dbReference type="Pfam" id="PF02770">
    <property type="entry name" value="Acyl-CoA_dh_M"/>
    <property type="match status" value="1"/>
</dbReference>
<dbReference type="Gene3D" id="1.20.140.10">
    <property type="entry name" value="Butyryl-CoA Dehydrogenase, subunit A, domain 3"/>
    <property type="match status" value="1"/>
</dbReference>